<evidence type="ECO:0008006" key="3">
    <source>
        <dbReference type="Google" id="ProtNLM"/>
    </source>
</evidence>
<proteinExistence type="predicted"/>
<gene>
    <name evidence="1" type="ORF">DD236_06545</name>
</gene>
<protein>
    <recommendedName>
        <fullName evidence="3">DUF2283 domain-containing protein</fullName>
    </recommendedName>
</protein>
<dbReference type="InterPro" id="IPR019270">
    <property type="entry name" value="DUF2283"/>
</dbReference>
<reference evidence="2" key="1">
    <citation type="submission" date="2018-05" db="EMBL/GenBank/DDBJ databases">
        <authorList>
            <person name="Li Y."/>
        </authorList>
    </citation>
    <scope>NUCLEOTIDE SEQUENCE [LARGE SCALE GENOMIC DNA]</scope>
    <source>
        <strain evidence="2">sk1b4</strain>
    </source>
</reference>
<keyword evidence="2" id="KW-1185">Reference proteome</keyword>
<comment type="caution">
    <text evidence="1">The sequence shown here is derived from an EMBL/GenBank/DDBJ whole genome shotgun (WGS) entry which is preliminary data.</text>
</comment>
<dbReference type="AlphaFoldDB" id="A0A2V1KAW8"/>
<evidence type="ECO:0000313" key="2">
    <source>
        <dbReference type="Proteomes" id="UP000245283"/>
    </source>
</evidence>
<organism evidence="1 2">
    <name type="scientific">Ancrocorticia populi</name>
    <dbReference type="NCBI Taxonomy" id="2175228"/>
    <lineage>
        <taxon>Bacteria</taxon>
        <taxon>Bacillati</taxon>
        <taxon>Actinomycetota</taxon>
        <taxon>Actinomycetes</taxon>
        <taxon>Actinomycetales</taxon>
        <taxon>Actinomycetaceae</taxon>
        <taxon>Ancrocorticia</taxon>
    </lineage>
</organism>
<evidence type="ECO:0000313" key="1">
    <source>
        <dbReference type="EMBL" id="PWF26505.1"/>
    </source>
</evidence>
<dbReference type="OrthoDB" id="4422762at2"/>
<accession>A0A2V1KAW8</accession>
<dbReference type="EMBL" id="QETB01000003">
    <property type="protein sequence ID" value="PWF26505.1"/>
    <property type="molecule type" value="Genomic_DNA"/>
</dbReference>
<dbReference type="Proteomes" id="UP000245283">
    <property type="component" value="Unassembled WGS sequence"/>
</dbReference>
<dbReference type="Pfam" id="PF10049">
    <property type="entry name" value="DUF2283"/>
    <property type="match status" value="1"/>
</dbReference>
<sequence length="116" mass="12909">MRWKMLENEKPRVVVTTDSEADAAYIQLSSESVDRTVPVNDFVLVDLDRLGMVVGIEILGLGTTIPVEDILKDYHVSSEVSDTLIRVTSPVQRGWKFSVTSDSVSHRRLSADFAPC</sequence>
<name>A0A2V1KAW8_9ACTO</name>